<name>A0A4R5QEH6_9PROT</name>
<dbReference type="InterPro" id="IPR006538">
    <property type="entry name" value="CobT"/>
</dbReference>
<dbReference type="EMBL" id="SMSJ01000022">
    <property type="protein sequence ID" value="TDH61386.1"/>
    <property type="molecule type" value="Genomic_DNA"/>
</dbReference>
<dbReference type="CDD" id="cd01454">
    <property type="entry name" value="vWA_norD_type"/>
    <property type="match status" value="1"/>
</dbReference>
<keyword evidence="4" id="KW-0436">Ligase</keyword>
<organism evidence="4 5">
    <name type="scientific">Dankookia rubra</name>
    <dbReference type="NCBI Taxonomy" id="1442381"/>
    <lineage>
        <taxon>Bacteria</taxon>
        <taxon>Pseudomonadati</taxon>
        <taxon>Pseudomonadota</taxon>
        <taxon>Alphaproteobacteria</taxon>
        <taxon>Acetobacterales</taxon>
        <taxon>Roseomonadaceae</taxon>
        <taxon>Dankookia</taxon>
    </lineage>
</organism>
<dbReference type="Pfam" id="PF06213">
    <property type="entry name" value="CobT"/>
    <property type="match status" value="1"/>
</dbReference>
<dbReference type="PANTHER" id="PTHR41248">
    <property type="entry name" value="NORD PROTEIN"/>
    <property type="match status" value="1"/>
</dbReference>
<feature type="compositionally biased region" description="Low complexity" evidence="2">
    <location>
        <begin position="229"/>
        <end position="241"/>
    </location>
</feature>
<protein>
    <recommendedName>
        <fullName evidence="1">Cobaltochelatase subunit CobT</fullName>
        <ecNumber evidence="1">6.6.1.2</ecNumber>
    </recommendedName>
</protein>
<dbReference type="InterPro" id="IPR051928">
    <property type="entry name" value="NorD/CobT"/>
</dbReference>
<comment type="caution">
    <text evidence="4">The sequence shown here is derived from an EMBL/GenBank/DDBJ whole genome shotgun (WGS) entry which is preliminary data.</text>
</comment>
<keyword evidence="5" id="KW-1185">Reference proteome</keyword>
<dbReference type="PIRSF" id="PIRSF031715">
    <property type="entry name" value="Cob_chel_CobT"/>
    <property type="match status" value="1"/>
</dbReference>
<feature type="compositionally biased region" description="Acidic residues" evidence="2">
    <location>
        <begin position="211"/>
        <end position="228"/>
    </location>
</feature>
<dbReference type="Gene3D" id="3.40.50.410">
    <property type="entry name" value="von Willebrand factor, type A domain"/>
    <property type="match status" value="1"/>
</dbReference>
<evidence type="ECO:0000256" key="1">
    <source>
        <dbReference type="NCBIfam" id="TIGR01651"/>
    </source>
</evidence>
<dbReference type="InterPro" id="IPR036465">
    <property type="entry name" value="vWFA_dom_sf"/>
</dbReference>
<feature type="region of interest" description="Disordered" evidence="2">
    <location>
        <begin position="211"/>
        <end position="302"/>
    </location>
</feature>
<dbReference type="GO" id="GO:0009236">
    <property type="term" value="P:cobalamin biosynthetic process"/>
    <property type="evidence" value="ECO:0007669"/>
    <property type="project" value="UniProtKB-UniRule"/>
</dbReference>
<feature type="compositionally biased region" description="Acidic residues" evidence="2">
    <location>
        <begin position="262"/>
        <end position="275"/>
    </location>
</feature>
<evidence type="ECO:0000256" key="2">
    <source>
        <dbReference type="SAM" id="MobiDB-lite"/>
    </source>
</evidence>
<dbReference type="Pfam" id="PF11775">
    <property type="entry name" value="CobT_C"/>
    <property type="match status" value="1"/>
</dbReference>
<dbReference type="Proteomes" id="UP000295096">
    <property type="component" value="Unassembled WGS sequence"/>
</dbReference>
<dbReference type="SMART" id="SM00327">
    <property type="entry name" value="VWA"/>
    <property type="match status" value="1"/>
</dbReference>
<accession>A0A4R5QEH6</accession>
<dbReference type="OrthoDB" id="9764783at2"/>
<reference evidence="4 5" key="1">
    <citation type="journal article" date="2016" name="J. Microbiol.">
        <title>Dankookia rubra gen. nov., sp. nov., an alphaproteobacterium isolated from sediment of a shallow stream.</title>
        <authorList>
            <person name="Kim W.H."/>
            <person name="Kim D.H."/>
            <person name="Kang K."/>
            <person name="Ahn T.Y."/>
        </authorList>
    </citation>
    <scope>NUCLEOTIDE SEQUENCE [LARGE SCALE GENOMIC DNA]</scope>
    <source>
        <strain evidence="4 5">JCM30602</strain>
    </source>
</reference>
<dbReference type="PANTHER" id="PTHR41248:SF1">
    <property type="entry name" value="NORD PROTEIN"/>
    <property type="match status" value="1"/>
</dbReference>
<evidence type="ECO:0000313" key="4">
    <source>
        <dbReference type="EMBL" id="TDH61386.1"/>
    </source>
</evidence>
<dbReference type="PROSITE" id="PS50234">
    <property type="entry name" value="VWFA"/>
    <property type="match status" value="1"/>
</dbReference>
<evidence type="ECO:0000313" key="5">
    <source>
        <dbReference type="Proteomes" id="UP000295096"/>
    </source>
</evidence>
<proteinExistence type="predicted"/>
<dbReference type="InterPro" id="IPR002035">
    <property type="entry name" value="VWF_A"/>
</dbReference>
<dbReference type="InterPro" id="IPR025861">
    <property type="entry name" value="CobT_VWA_dom"/>
</dbReference>
<dbReference type="NCBIfam" id="TIGR01651">
    <property type="entry name" value="CobT"/>
    <property type="match status" value="1"/>
</dbReference>
<dbReference type="EC" id="6.6.1.2" evidence="1"/>
<gene>
    <name evidence="4" type="primary">cobT</name>
    <name evidence="4" type="ORF">E2C06_17250</name>
</gene>
<sequence>MSKQDLTRQEEFKRATAGTLRAIAHANAEVQVAFQPGPGGVAGKRVRLPLPTRALPPAEMAKLRGAADAAALRIRHHSEAVHSARLPQRREAKEVFDALEDVRVEAVGSKHMSGVAANLRARLNDQCETEGYDRMTRKDQLPLPAALSLLARERISGEPAPEAARRVLDLWRDTIGEQADVALAEMAGTTDDQDAFGRAARKLLTALDLAEAEVEAESEEQEDGEESGEQSTQQDQSGEGEAQAQDQESMLGAQPETMQGEASDEEVEEAEDEGAAAEGDDKPGGPQQRKEVPQTDDASRYHPFTTQFDEIVEADELCDPEELGRLRQQLDQQLSHLQGVVSKLANRLQRRLLAQQQRAWEFDLEEGTLDAARLARIIANPLLALTYKREREADFRDTVVSLLIDNSGSMRGRPITVAAMCSDILARTLERCAVKTEILGFTTRAWKGGQSRERWVQEGKPRNPGRLNDLRHVVYKAADAPWRRARKNLGLMLREGLLKENIDGEALEWAYKRIRNRPEHRRILMVISDGAPVDDSTLSVNPGNYLERHLRKVIGDIEGRGDVELIAIGIGHDVTRYYRRAVTIVDAEELGGTMMKKLAELFDEDAAEAWQRAATERAALVA</sequence>
<dbReference type="GO" id="GO:0051116">
    <property type="term" value="F:cobaltochelatase activity"/>
    <property type="evidence" value="ECO:0007669"/>
    <property type="project" value="UniProtKB-UniRule"/>
</dbReference>
<evidence type="ECO:0000259" key="3">
    <source>
        <dbReference type="PROSITE" id="PS50234"/>
    </source>
</evidence>
<feature type="domain" description="VWFA" evidence="3">
    <location>
        <begin position="399"/>
        <end position="590"/>
    </location>
</feature>
<dbReference type="AlphaFoldDB" id="A0A4R5QEH6"/>
<feature type="compositionally biased region" description="Basic and acidic residues" evidence="2">
    <location>
        <begin position="279"/>
        <end position="300"/>
    </location>
</feature>
<dbReference type="RefSeq" id="WP_133289858.1">
    <property type="nucleotide sequence ID" value="NZ_SMSJ01000022.1"/>
</dbReference>
<dbReference type="SUPFAM" id="SSF53300">
    <property type="entry name" value="vWA-like"/>
    <property type="match status" value="1"/>
</dbReference>